<dbReference type="EMBL" id="KZ293425">
    <property type="protein sequence ID" value="PBK71042.1"/>
    <property type="molecule type" value="Genomic_DNA"/>
</dbReference>
<reference evidence="2" key="1">
    <citation type="journal article" date="2017" name="Nat. Ecol. Evol.">
        <title>Genome expansion and lineage-specific genetic innovations in the forest pathogenic fungi Armillaria.</title>
        <authorList>
            <person name="Sipos G."/>
            <person name="Prasanna A.N."/>
            <person name="Walter M.C."/>
            <person name="O'Connor E."/>
            <person name="Balint B."/>
            <person name="Krizsan K."/>
            <person name="Kiss B."/>
            <person name="Hess J."/>
            <person name="Varga T."/>
            <person name="Slot J."/>
            <person name="Riley R."/>
            <person name="Boka B."/>
            <person name="Rigling D."/>
            <person name="Barry K."/>
            <person name="Lee J."/>
            <person name="Mihaltcheva S."/>
            <person name="LaButti K."/>
            <person name="Lipzen A."/>
            <person name="Waldron R."/>
            <person name="Moloney N.M."/>
            <person name="Sperisen C."/>
            <person name="Kredics L."/>
            <person name="Vagvoelgyi C."/>
            <person name="Patrignani A."/>
            <person name="Fitzpatrick D."/>
            <person name="Nagy I."/>
            <person name="Doyle S."/>
            <person name="Anderson J.B."/>
            <person name="Grigoriev I.V."/>
            <person name="Gueldener U."/>
            <person name="Muensterkoetter M."/>
            <person name="Nagy L.G."/>
        </authorList>
    </citation>
    <scope>NUCLEOTIDE SEQUENCE [LARGE SCALE GENOMIC DNA]</scope>
    <source>
        <strain evidence="2">28-4</strain>
    </source>
</reference>
<evidence type="ECO:0000313" key="2">
    <source>
        <dbReference type="Proteomes" id="UP000218334"/>
    </source>
</evidence>
<keyword evidence="2" id="KW-1185">Reference proteome</keyword>
<sequence length="272" mass="31688">MHYELFLLDELRFEKMKCTEAIKVRLEQWCLQRMGNVLVKALEAQLYGSQLYPGDTSGPHGHLRFTVWESKKDHILKFIDHDCGLGGELPISWVLDSQFSPGEFWGRQLAMFDNIPAFQNMDYPRMGHLLATAAQESLTKHVPFIKDSKNLEDDVHYIIYLTQESPRIIPIKYLINLNFDLPNWYRKKLNQAYETLLQWLQGPVEYEFLTQLFSQSMEMTPFEKELDSVVAAADSYLHLMNGNLHWEERNGYAHVMSIAGVQIEPKTYPAIQ</sequence>
<accession>A0A2H3BVM5</accession>
<dbReference type="AlphaFoldDB" id="A0A2H3BVM5"/>
<organism evidence="1 2">
    <name type="scientific">Armillaria solidipes</name>
    <dbReference type="NCBI Taxonomy" id="1076256"/>
    <lineage>
        <taxon>Eukaryota</taxon>
        <taxon>Fungi</taxon>
        <taxon>Dikarya</taxon>
        <taxon>Basidiomycota</taxon>
        <taxon>Agaricomycotina</taxon>
        <taxon>Agaricomycetes</taxon>
        <taxon>Agaricomycetidae</taxon>
        <taxon>Agaricales</taxon>
        <taxon>Marasmiineae</taxon>
        <taxon>Physalacriaceae</taxon>
        <taxon>Armillaria</taxon>
    </lineage>
</organism>
<evidence type="ECO:0000313" key="1">
    <source>
        <dbReference type="EMBL" id="PBK71042.1"/>
    </source>
</evidence>
<protein>
    <submittedName>
        <fullName evidence="1">Uncharacterized protein</fullName>
    </submittedName>
</protein>
<proteinExistence type="predicted"/>
<name>A0A2H3BVM5_9AGAR</name>
<dbReference type="Proteomes" id="UP000218334">
    <property type="component" value="Unassembled WGS sequence"/>
</dbReference>
<gene>
    <name evidence="1" type="ORF">ARMSODRAFT_1017809</name>
</gene>